<dbReference type="PANTHER" id="PTHR12393">
    <property type="entry name" value="SPHINGOMYELIN PHOSPHODIESTERASE RELATED"/>
    <property type="match status" value="1"/>
</dbReference>
<dbReference type="OrthoDB" id="547862at2759"/>
<dbReference type="GO" id="GO:0005783">
    <property type="term" value="C:endoplasmic reticulum"/>
    <property type="evidence" value="ECO:0007669"/>
    <property type="project" value="TreeGrafter"/>
</dbReference>
<protein>
    <submittedName>
        <fullName evidence="2">Uncharacterized protein</fullName>
    </submittedName>
</protein>
<organism evidence="2 3">
    <name type="scientific">Chlamydomonas schloesseri</name>
    <dbReference type="NCBI Taxonomy" id="2026947"/>
    <lineage>
        <taxon>Eukaryota</taxon>
        <taxon>Viridiplantae</taxon>
        <taxon>Chlorophyta</taxon>
        <taxon>core chlorophytes</taxon>
        <taxon>Chlorophyceae</taxon>
        <taxon>CS clade</taxon>
        <taxon>Chlamydomonadales</taxon>
        <taxon>Chlamydomonadaceae</taxon>
        <taxon>Chlamydomonas</taxon>
    </lineage>
</organism>
<dbReference type="GO" id="GO:0030149">
    <property type="term" value="P:sphingolipid catabolic process"/>
    <property type="evidence" value="ECO:0007669"/>
    <property type="project" value="TreeGrafter"/>
</dbReference>
<name>A0A835T8L2_9CHLO</name>
<feature type="compositionally biased region" description="Acidic residues" evidence="1">
    <location>
        <begin position="769"/>
        <end position="811"/>
    </location>
</feature>
<comment type="caution">
    <text evidence="2">The sequence shown here is derived from an EMBL/GenBank/DDBJ whole genome shotgun (WGS) entry which is preliminary data.</text>
</comment>
<reference evidence="2" key="1">
    <citation type="journal article" date="2020" name="bioRxiv">
        <title>Comparative genomics of Chlamydomonas.</title>
        <authorList>
            <person name="Craig R.J."/>
            <person name="Hasan A.R."/>
            <person name="Ness R.W."/>
            <person name="Keightley P.D."/>
        </authorList>
    </citation>
    <scope>NUCLEOTIDE SEQUENCE</scope>
    <source>
        <strain evidence="2">CCAP 11/173</strain>
    </source>
</reference>
<dbReference type="AlphaFoldDB" id="A0A835T8L2"/>
<dbReference type="PANTHER" id="PTHR12393:SF6">
    <property type="entry name" value="SPHINGOMYELIN PHOSPHODIESTERASE 2"/>
    <property type="match status" value="1"/>
</dbReference>
<sequence>MSSSAHREPIAPGAQTPWAKLSPALILAIADFTNDSEVAGVLKLLNKATAQCLKAAGARYRKVQLSRRIPKCGSDDGKEYWHLHLTLAAQPWPRGAFLAHWGRPQPWRALNLNQRRRMLAIAASSGDADSLDVAMAHCGCSLATEVVTAAAAAGCGLACERLLSLGCDVDAGDALVAAAGAGYDAFCAVMELMPGKRLDVTYLRAVGAVACRCGHERLLDCLLGIVEREKAYTPKAVLIREWTAAAAHGGQVGLLDRLAPQMGDEDRLDALGAFLTFMSSPSLNEVLSLADRQSVVLSHIAHGCSLEVLQRYLAAWGWRAPDPARPCMARNEYMGMVGAAAGSPTPDAFAKVDWLLAQLAAAAAPGGRQGGGAAAAAAAARPAAAQLPARLPRDVYMSLEAAGRCPDFLARLQQLEARGFADFAAAAEVAARMGRTDALAYLLTQRRVAPSLKLLHEAERFGHVPVLRLLRQRGLRLSAAVHCEPELLRVLPQDWAAEAVSVVEAHHARASLMGCEETPAALFRAAAAAGAGLRVLRALHAAGAPIDLQAVAVGGSERDLIWAVATLQAEQPLRALTREDVWRILCGGYPRKELKEARSCDRRSDLLQDICGIFPWEGTDGNFATVAWLQSHGVAPRLDLPFLRLKFARLQSWEPRPAFHLTRITHGYQKLQWAMAQVGWEQLTAKDWRNVRSCLSWTIHVDSEQPGGHVASPQQRDAWERRREEAAAAGAVAAAAAGAGAAAAAGASAAGAGAAGALVGLAEAMLEQQENDEEEGDMEPWEQDELDLPEVSGDEWYDLYEGDPDGGEGLY</sequence>
<proteinExistence type="predicted"/>
<dbReference type="GO" id="GO:0004620">
    <property type="term" value="F:phospholipase activity"/>
    <property type="evidence" value="ECO:0007669"/>
    <property type="project" value="TreeGrafter"/>
</dbReference>
<dbReference type="GO" id="GO:0071944">
    <property type="term" value="C:cell periphery"/>
    <property type="evidence" value="ECO:0007669"/>
    <property type="project" value="TreeGrafter"/>
</dbReference>
<keyword evidence="3" id="KW-1185">Reference proteome</keyword>
<evidence type="ECO:0000313" key="2">
    <source>
        <dbReference type="EMBL" id="KAG2440693.1"/>
    </source>
</evidence>
<dbReference type="GO" id="GO:0016020">
    <property type="term" value="C:membrane"/>
    <property type="evidence" value="ECO:0007669"/>
    <property type="project" value="TreeGrafter"/>
</dbReference>
<evidence type="ECO:0000313" key="3">
    <source>
        <dbReference type="Proteomes" id="UP000613740"/>
    </source>
</evidence>
<dbReference type="EMBL" id="JAEHOD010000037">
    <property type="protein sequence ID" value="KAG2440693.1"/>
    <property type="molecule type" value="Genomic_DNA"/>
</dbReference>
<gene>
    <name evidence="2" type="ORF">HYH02_010270</name>
</gene>
<dbReference type="GO" id="GO:0046513">
    <property type="term" value="P:ceramide biosynthetic process"/>
    <property type="evidence" value="ECO:0007669"/>
    <property type="project" value="TreeGrafter"/>
</dbReference>
<accession>A0A835T8L2</accession>
<feature type="region of interest" description="Disordered" evidence="1">
    <location>
        <begin position="765"/>
        <end position="811"/>
    </location>
</feature>
<dbReference type="Proteomes" id="UP000613740">
    <property type="component" value="Unassembled WGS sequence"/>
</dbReference>
<feature type="region of interest" description="Disordered" evidence="1">
    <location>
        <begin position="704"/>
        <end position="723"/>
    </location>
</feature>
<evidence type="ECO:0000256" key="1">
    <source>
        <dbReference type="SAM" id="MobiDB-lite"/>
    </source>
</evidence>